<proteinExistence type="predicted"/>
<reference evidence="2" key="1">
    <citation type="submission" date="2022-06" db="EMBL/GenBank/DDBJ databases">
        <title>Genome Sequence of Candolleomyces eurysporus.</title>
        <authorList>
            <person name="Buettner E."/>
        </authorList>
    </citation>
    <scope>NUCLEOTIDE SEQUENCE</scope>
    <source>
        <strain evidence="2">VTCC 930004</strain>
    </source>
</reference>
<gene>
    <name evidence="2" type="ORF">H1R20_g806</name>
</gene>
<evidence type="ECO:0000313" key="2">
    <source>
        <dbReference type="EMBL" id="KAJ2936288.1"/>
    </source>
</evidence>
<sequence>MEVDLDTMTDSRETPTPQQDPIPNDGFRCDDSPVRRYQVSPTTFTVANPLTRQTCEADIPAPPTTLRDSLAKTQEVFRRQELAGSLLPPTPEEKEVITSLCTKSVSIYLDGFCLASAELDCARQELEKARLRVERAKKRYMPVYRVTGKIIHCLREGELDEHAVQAVKDWDRRYPRLYEWAKEKTTGGISNQA</sequence>
<name>A0A9W8JSW2_9AGAR</name>
<feature type="region of interest" description="Disordered" evidence="1">
    <location>
        <begin position="1"/>
        <end position="26"/>
    </location>
</feature>
<dbReference type="EMBL" id="JANBPK010000106">
    <property type="protein sequence ID" value="KAJ2936288.1"/>
    <property type="molecule type" value="Genomic_DNA"/>
</dbReference>
<dbReference type="OrthoDB" id="10366941at2759"/>
<keyword evidence="3" id="KW-1185">Reference proteome</keyword>
<feature type="non-terminal residue" evidence="2">
    <location>
        <position position="193"/>
    </location>
</feature>
<dbReference type="AlphaFoldDB" id="A0A9W8JSW2"/>
<organism evidence="2 3">
    <name type="scientific">Candolleomyces eurysporus</name>
    <dbReference type="NCBI Taxonomy" id="2828524"/>
    <lineage>
        <taxon>Eukaryota</taxon>
        <taxon>Fungi</taxon>
        <taxon>Dikarya</taxon>
        <taxon>Basidiomycota</taxon>
        <taxon>Agaricomycotina</taxon>
        <taxon>Agaricomycetes</taxon>
        <taxon>Agaricomycetidae</taxon>
        <taxon>Agaricales</taxon>
        <taxon>Agaricineae</taxon>
        <taxon>Psathyrellaceae</taxon>
        <taxon>Candolleomyces</taxon>
    </lineage>
</organism>
<dbReference type="Proteomes" id="UP001140091">
    <property type="component" value="Unassembled WGS sequence"/>
</dbReference>
<accession>A0A9W8JSW2</accession>
<evidence type="ECO:0000313" key="3">
    <source>
        <dbReference type="Proteomes" id="UP001140091"/>
    </source>
</evidence>
<comment type="caution">
    <text evidence="2">The sequence shown here is derived from an EMBL/GenBank/DDBJ whole genome shotgun (WGS) entry which is preliminary data.</text>
</comment>
<evidence type="ECO:0000256" key="1">
    <source>
        <dbReference type="SAM" id="MobiDB-lite"/>
    </source>
</evidence>
<protein>
    <submittedName>
        <fullName evidence="2">Uncharacterized protein</fullName>
    </submittedName>
</protein>